<keyword evidence="1" id="KW-0472">Membrane</keyword>
<feature type="transmembrane region" description="Helical" evidence="1">
    <location>
        <begin position="46"/>
        <end position="65"/>
    </location>
</feature>
<evidence type="ECO:0000313" key="2">
    <source>
        <dbReference type="EMBL" id="CAH37835.1"/>
    </source>
</evidence>
<dbReference type="AlphaFoldDB" id="Q63NB2"/>
<sequence length="233" mass="25777">MCMRRHLEEIREFLMLISRRVSAWLTGGVIAALLFVYEHASGNIPVSAVYLGVLVYTTLASYLAWRSERRARAGVEEAFERATRSAAQLQAARQERRRLSLHWSFVVADRLRGANLEEVEHPFVLSTADASGERFAEVWTLIRYAIKGANVIAPPPHDLNSMKLPAPKKPGIIIYGRNGFADAIATALSEVADVVRSTEYVDELNAYYATFGKNGVIGIAIGPGVPWKSTCLD</sequence>
<accession>Q63NB2</accession>
<dbReference type="PATRIC" id="fig|272560.51.peg.6512"/>
<evidence type="ECO:0000256" key="1">
    <source>
        <dbReference type="SAM" id="Phobius"/>
    </source>
</evidence>
<evidence type="ECO:0000313" key="3">
    <source>
        <dbReference type="Proteomes" id="UP000000605"/>
    </source>
</evidence>
<dbReference type="KEGG" id="bps:BPSS0384A"/>
<keyword evidence="3" id="KW-1185">Reference proteome</keyword>
<gene>
    <name evidence="2" type="ORF">BPSS0384A</name>
</gene>
<keyword evidence="1" id="KW-0812">Transmembrane</keyword>
<organism evidence="2 3">
    <name type="scientific">Burkholderia pseudomallei (strain K96243)</name>
    <dbReference type="NCBI Taxonomy" id="272560"/>
    <lineage>
        <taxon>Bacteria</taxon>
        <taxon>Pseudomonadati</taxon>
        <taxon>Pseudomonadota</taxon>
        <taxon>Betaproteobacteria</taxon>
        <taxon>Burkholderiales</taxon>
        <taxon>Burkholderiaceae</taxon>
        <taxon>Burkholderia</taxon>
        <taxon>pseudomallei group</taxon>
    </lineage>
</organism>
<reference evidence="2 3" key="1">
    <citation type="journal article" date="2004" name="Proc. Natl. Acad. Sci. U.S.A.">
        <title>Genomic plasticity of the causative agent of melioidosis, Burkholderia pseudomallei.</title>
        <authorList>
            <person name="Holden M.T.G."/>
            <person name="Titball R.W."/>
            <person name="Peacock S.J."/>
            <person name="Cerdeno-Tarraga A.M."/>
            <person name="Atkins T."/>
            <person name="Crossman L.C."/>
            <person name="Pitt T."/>
            <person name="Churcher C."/>
            <person name="Mungall K."/>
            <person name="Bentley S.D."/>
            <person name="Sebaihia M."/>
            <person name="Thomson N.R."/>
            <person name="Bason N."/>
            <person name="Beacham I.R."/>
            <person name="Brooks K."/>
            <person name="Brown K.A."/>
            <person name="Brown N.F."/>
            <person name="Challis G.L."/>
            <person name="Cherevach I."/>
            <person name="Chillingworth T."/>
            <person name="Cronin A."/>
            <person name="Crosset B."/>
            <person name="Davis P."/>
            <person name="DeShazer D."/>
            <person name="Feltwell T."/>
            <person name="Fraser A."/>
            <person name="Hance Z."/>
            <person name="Hauser H."/>
            <person name="Holroyd S."/>
            <person name="Jagels K."/>
            <person name="Keith K.E."/>
            <person name="Maddison M."/>
            <person name="Moule S."/>
            <person name="Price C."/>
            <person name="Quail M.A."/>
            <person name="Rabbinowitsch E."/>
            <person name="Rutherford K."/>
            <person name="Sanders M."/>
            <person name="Simmonds M."/>
            <person name="Songsivilai S."/>
            <person name="Stevens K."/>
            <person name="Tumapa S."/>
            <person name="Vesaratchavest M."/>
            <person name="Whitehead S."/>
            <person name="Yeats C."/>
            <person name="Barrell B.G."/>
            <person name="Oyston P.C.F."/>
            <person name="Parkhill J."/>
        </authorList>
    </citation>
    <scope>NUCLEOTIDE SEQUENCE [LARGE SCALE GENOMIC DNA]</scope>
    <source>
        <strain evidence="2 3">K96243</strain>
    </source>
</reference>
<name>Q63NB2_BURPS</name>
<protein>
    <submittedName>
        <fullName evidence="2">Uncharacterized protein</fullName>
    </submittedName>
</protein>
<proteinExistence type="predicted"/>
<dbReference type="Proteomes" id="UP000000605">
    <property type="component" value="Chromosome 2"/>
</dbReference>
<keyword evidence="1" id="KW-1133">Transmembrane helix</keyword>
<dbReference type="EMBL" id="BX571966">
    <property type="protein sequence ID" value="CAH37835.1"/>
    <property type="molecule type" value="Genomic_DNA"/>
</dbReference>
<feature type="transmembrane region" description="Helical" evidence="1">
    <location>
        <begin position="21"/>
        <end position="40"/>
    </location>
</feature>